<dbReference type="Proteomes" id="UP001205740">
    <property type="component" value="Unassembled WGS sequence"/>
</dbReference>
<evidence type="ECO:0000256" key="1">
    <source>
        <dbReference type="SAM" id="SignalP"/>
    </source>
</evidence>
<accession>A0ABT1H4H5</accession>
<dbReference type="InterPro" id="IPR017395">
    <property type="entry name" value="Chlorophyllase-like"/>
</dbReference>
<comment type="caution">
    <text evidence="2">The sequence shown here is derived from an EMBL/GenBank/DDBJ whole genome shotgun (WGS) entry which is preliminary data.</text>
</comment>
<keyword evidence="3" id="KW-1185">Reference proteome</keyword>
<feature type="signal peptide" evidence="1">
    <location>
        <begin position="1"/>
        <end position="24"/>
    </location>
</feature>
<reference evidence="2 3" key="1">
    <citation type="submission" date="2022-06" db="EMBL/GenBank/DDBJ databases">
        <title>Genomic Encyclopedia of Archaeal and Bacterial Type Strains, Phase II (KMG-II): from individual species to whole genera.</title>
        <authorList>
            <person name="Goeker M."/>
        </authorList>
    </citation>
    <scope>NUCLEOTIDE SEQUENCE [LARGE SCALE GENOMIC DNA]</scope>
    <source>
        <strain evidence="2 3">DSM 45037</strain>
    </source>
</reference>
<evidence type="ECO:0000313" key="3">
    <source>
        <dbReference type="Proteomes" id="UP001205740"/>
    </source>
</evidence>
<dbReference type="PANTHER" id="PTHR33428">
    <property type="entry name" value="CHLOROPHYLLASE-2, CHLOROPLASTIC"/>
    <property type="match status" value="1"/>
</dbReference>
<dbReference type="EMBL" id="JAMTCG010000006">
    <property type="protein sequence ID" value="MCP2162086.1"/>
    <property type="molecule type" value="Genomic_DNA"/>
</dbReference>
<gene>
    <name evidence="2" type="ORF">LX12_003290</name>
</gene>
<dbReference type="SUPFAM" id="SSF53474">
    <property type="entry name" value="alpha/beta-Hydrolases"/>
    <property type="match status" value="1"/>
</dbReference>
<proteinExistence type="predicted"/>
<protein>
    <submittedName>
        <fullName evidence="2">Dienelactone hydrolase</fullName>
    </submittedName>
</protein>
<name>A0ABT1H4H5_9NOCA</name>
<sequence length="339" mass="35235">MRTLACLVATVIAVALGATAPSHADTTRPAGTAVAAAAAPGPFGVRSTTTVHPCVGTRADGQNSQARRDGVFTPLQCTDAAPIGTGPGTGVNFYFPEVVGARPLIVFSGGYGANPGYFDRIARHWASHGYVVAVSYQLEELVPYSAFRGLRRAVEVDRDRSSPLFGRIDLRSVVLAGHSFGATNALHAADLIALRARGIDSPSGFTVPDGVRVVGVLAIGPAVGTVTDAVALPTLVVGGTRDFVAPPREIRRSYDAIHAGPAWWAILRDTAHLITLGPVASNPQAGIETAFLDHVTTGAYCSVFAGRDWPGDPRIVDAARNARALQERCPGTSGGAPTR</sequence>
<dbReference type="RefSeq" id="WP_253655659.1">
    <property type="nucleotide sequence ID" value="NZ_BAAAOE010000005.1"/>
</dbReference>
<evidence type="ECO:0000313" key="2">
    <source>
        <dbReference type="EMBL" id="MCP2162086.1"/>
    </source>
</evidence>
<dbReference type="Pfam" id="PF07224">
    <property type="entry name" value="Chlorophyllase"/>
    <property type="match status" value="1"/>
</dbReference>
<organism evidence="2 3">
    <name type="scientific">Williamsia serinedens</name>
    <dbReference type="NCBI Taxonomy" id="391736"/>
    <lineage>
        <taxon>Bacteria</taxon>
        <taxon>Bacillati</taxon>
        <taxon>Actinomycetota</taxon>
        <taxon>Actinomycetes</taxon>
        <taxon>Mycobacteriales</taxon>
        <taxon>Nocardiaceae</taxon>
        <taxon>Williamsia</taxon>
    </lineage>
</organism>
<keyword evidence="2" id="KW-0378">Hydrolase</keyword>
<dbReference type="Gene3D" id="3.40.50.1820">
    <property type="entry name" value="alpha/beta hydrolase"/>
    <property type="match status" value="1"/>
</dbReference>
<dbReference type="InterPro" id="IPR029058">
    <property type="entry name" value="AB_hydrolase_fold"/>
</dbReference>
<dbReference type="PANTHER" id="PTHR33428:SF14">
    <property type="entry name" value="CARBOXYLESTERASE TYPE B DOMAIN-CONTAINING PROTEIN"/>
    <property type="match status" value="1"/>
</dbReference>
<dbReference type="GO" id="GO:0016787">
    <property type="term" value="F:hydrolase activity"/>
    <property type="evidence" value="ECO:0007669"/>
    <property type="project" value="UniProtKB-KW"/>
</dbReference>
<feature type="chain" id="PRO_5047018279" evidence="1">
    <location>
        <begin position="25"/>
        <end position="339"/>
    </location>
</feature>
<keyword evidence="1" id="KW-0732">Signal</keyword>